<comment type="similarity">
    <text evidence="2">Belongs to the XPC family.</text>
</comment>
<feature type="compositionally biased region" description="Low complexity" evidence="6">
    <location>
        <begin position="865"/>
        <end position="881"/>
    </location>
</feature>
<dbReference type="PANTHER" id="PTHR12135">
    <property type="entry name" value="DNA REPAIR PROTEIN XP-C / RAD4"/>
    <property type="match status" value="1"/>
</dbReference>
<dbReference type="SMART" id="SM01030">
    <property type="entry name" value="BHD_1"/>
    <property type="match status" value="1"/>
</dbReference>
<name>A8Q817_MALGO</name>
<dbReference type="InterPro" id="IPR042488">
    <property type="entry name" value="Rad4_BHD3_sf"/>
</dbReference>
<keyword evidence="3" id="KW-0227">DNA damage</keyword>
<protein>
    <recommendedName>
        <fullName evidence="12">Rad4 beta-hairpin domain-containing protein</fullName>
    </recommendedName>
</protein>
<comment type="caution">
    <text evidence="10">The sequence shown here is derived from an EMBL/GenBank/DDBJ whole genome shotgun (WGS) entry which is preliminary data.</text>
</comment>
<evidence type="ECO:0000256" key="1">
    <source>
        <dbReference type="ARBA" id="ARBA00004123"/>
    </source>
</evidence>
<evidence type="ECO:0000259" key="8">
    <source>
        <dbReference type="SMART" id="SM01031"/>
    </source>
</evidence>
<dbReference type="InterPro" id="IPR004583">
    <property type="entry name" value="DNA_repair_Rad4"/>
</dbReference>
<dbReference type="VEuPathDB" id="FungiDB:MGL_3182"/>
<dbReference type="GeneID" id="5853944"/>
<dbReference type="InterPro" id="IPR018325">
    <property type="entry name" value="Rad4/PNGase_transGLS-fold"/>
</dbReference>
<accession>A8Q817</accession>
<dbReference type="GO" id="GO:0006289">
    <property type="term" value="P:nucleotide-excision repair"/>
    <property type="evidence" value="ECO:0007669"/>
    <property type="project" value="InterPro"/>
</dbReference>
<feature type="domain" description="Rad4 beta-hairpin" evidence="8">
    <location>
        <begin position="540"/>
        <end position="603"/>
    </location>
</feature>
<dbReference type="SMART" id="SM01032">
    <property type="entry name" value="BHD_3"/>
    <property type="match status" value="1"/>
</dbReference>
<dbReference type="Pfam" id="PF10403">
    <property type="entry name" value="BHD_1"/>
    <property type="match status" value="1"/>
</dbReference>
<dbReference type="RefSeq" id="XP_001729638.1">
    <property type="nucleotide sequence ID" value="XM_001729586.1"/>
</dbReference>
<dbReference type="GO" id="GO:0071942">
    <property type="term" value="C:XPC complex"/>
    <property type="evidence" value="ECO:0007669"/>
    <property type="project" value="TreeGrafter"/>
</dbReference>
<proteinExistence type="inferred from homology"/>
<dbReference type="Pfam" id="PF10404">
    <property type="entry name" value="BHD_2"/>
    <property type="match status" value="1"/>
</dbReference>
<evidence type="ECO:0000259" key="9">
    <source>
        <dbReference type="SMART" id="SM01032"/>
    </source>
</evidence>
<dbReference type="InterPro" id="IPR018327">
    <property type="entry name" value="BHD_2"/>
</dbReference>
<dbReference type="Gene3D" id="2.20.20.110">
    <property type="entry name" value="Rad4, beta-hairpin domain BHD1"/>
    <property type="match status" value="1"/>
</dbReference>
<dbReference type="STRING" id="425265.A8Q817"/>
<dbReference type="Gene3D" id="3.90.260.10">
    <property type="entry name" value="Transglutaminase-like"/>
    <property type="match status" value="1"/>
</dbReference>
<sequence>MVRRTHETPSTSTEAAIDLTGSDSHDDDNLEMEDVDMDAVEMDDVDIVPNAYADLYENVHNDGNSGDGDASLLENDRPAMQAESQSHLSGTIEVTLGNSREKNGTPRAVTSTPRDRKNRLLVHQIHALAILAAARIRNRWCNDVSLRMGLQDMVPDLLLRKLQAIQPRLEPQRRERVRMFEAFLSELVHWWHGRFHVHSRIAAASAWRQPSAETWQPRRVTPGTWVDGWCVESAAERAKRHRAEARHKQRPASEVALFPTGPGTSTPTYMRLLPAAEACASPSELLIAAHARVGSRETKAILFCALCRSLGIPSRLVVSVQVCSISSASSQARARSMSTSAPSMSTGTCNETEDVQEHKDDDTHLYIEPLDEKTPPTVWVEVYSKPYQHWLTVDPVRGFFKPTGLRHMEPLPSQQRQNKLVYVTAFEEDGYARDVTARYTRTLHTRVARMRPTGRYADWWPHVVQALHRPQRLDRDAMEDVELQDAARREPMPTSVGAFKDHPVFVLERHLHRDQVVHPPHRAGTFQGQPVFLRAHVVQLRSIRQWYNVGREVKPNEIALKWVKQRSYTTTGKRLEEQVRAASGDDITEGLYAEWQTQIFTPPPVVDGHVPRNAFGNVDLFVPSMLPAGGVHIPHPGAARAAKQLGVSYAGAVVGFEFRRFRSLPKMAGIVVPAESAQVVQDAIRQIEMQDAENEREKAQRRAWKNWGKLLTALLVARRVQDDYGSMMSVSPTQCPPNGRIAPQHDNDQANEDVGVRQLREMPSPPSADQPTTQQLDEFQLGTKNDSLLPHARSDTDRMDAARRTGRIISLDEMIAAEAQLRQRHRSPSHERPSDESHTEAEPPRQRRKIVLVRHATPAREPMHSPARTPASPVSPASSPARHGRRRSARQAARERRSYAEDPADVQSDVE</sequence>
<dbReference type="GO" id="GO:0000111">
    <property type="term" value="C:nucleotide-excision repair factor 2 complex"/>
    <property type="evidence" value="ECO:0007669"/>
    <property type="project" value="TreeGrafter"/>
</dbReference>
<feature type="domain" description="Rad4 beta-hairpin" evidence="7">
    <location>
        <begin position="488"/>
        <end position="538"/>
    </location>
</feature>
<reference evidence="10 11" key="1">
    <citation type="journal article" date="2007" name="Proc. Natl. Acad. Sci. U.S.A.">
        <title>Dandruff-associated Malassezia genomes reveal convergent and divergent virulence traits shared with plant and human fungal pathogens.</title>
        <authorList>
            <person name="Xu J."/>
            <person name="Saunders C.W."/>
            <person name="Hu P."/>
            <person name="Grant R.A."/>
            <person name="Boekhout T."/>
            <person name="Kuramae E.E."/>
            <person name="Kronstad J.W."/>
            <person name="Deangelis Y.M."/>
            <person name="Reeder N.L."/>
            <person name="Johnstone K.R."/>
            <person name="Leland M."/>
            <person name="Fieno A.M."/>
            <person name="Begley W.M."/>
            <person name="Sun Y."/>
            <person name="Lacey M.P."/>
            <person name="Chaudhary T."/>
            <person name="Keough T."/>
            <person name="Chu L."/>
            <person name="Sears R."/>
            <person name="Yuan B."/>
            <person name="Dawson T.L.Jr."/>
        </authorList>
    </citation>
    <scope>NUCLEOTIDE SEQUENCE [LARGE SCALE GENOMIC DNA]</scope>
    <source>
        <strain evidence="11">ATCC MYA-4612 / CBS 7966</strain>
    </source>
</reference>
<feature type="compositionally biased region" description="Basic and acidic residues" evidence="6">
    <location>
        <begin position="828"/>
        <end position="845"/>
    </location>
</feature>
<dbReference type="Gene3D" id="3.30.60.290">
    <property type="entry name" value="Rad4, beta-hairpin domain BHD2"/>
    <property type="match status" value="1"/>
</dbReference>
<dbReference type="EMBL" id="AAYY01000011">
    <property type="protein sequence ID" value="EDP42424.1"/>
    <property type="molecule type" value="Genomic_DNA"/>
</dbReference>
<dbReference type="GO" id="GO:0005737">
    <property type="term" value="C:cytoplasm"/>
    <property type="evidence" value="ECO:0007669"/>
    <property type="project" value="TreeGrafter"/>
</dbReference>
<evidence type="ECO:0000256" key="3">
    <source>
        <dbReference type="ARBA" id="ARBA00022763"/>
    </source>
</evidence>
<feature type="region of interest" description="Disordered" evidence="6">
    <location>
        <begin position="821"/>
        <end position="911"/>
    </location>
</feature>
<keyword evidence="4" id="KW-0234">DNA repair</keyword>
<dbReference type="KEGG" id="mgl:MGL_3182"/>
<dbReference type="InParanoid" id="A8Q817"/>
<evidence type="ECO:0000259" key="7">
    <source>
        <dbReference type="SMART" id="SM01030"/>
    </source>
</evidence>
<dbReference type="FunFam" id="3.30.70.2460:FF:000001">
    <property type="entry name" value="DNA repair protein Rad4 family"/>
    <property type="match status" value="1"/>
</dbReference>
<dbReference type="Gene3D" id="3.30.70.2460">
    <property type="entry name" value="Rad4, beta-hairpin domain BHD3"/>
    <property type="match status" value="1"/>
</dbReference>
<keyword evidence="11" id="KW-1185">Reference proteome</keyword>
<dbReference type="SMART" id="SM01031">
    <property type="entry name" value="BHD_2"/>
    <property type="match status" value="1"/>
</dbReference>
<dbReference type="FunCoup" id="A8Q817">
    <property type="interactions" value="140"/>
</dbReference>
<organism evidence="10 11">
    <name type="scientific">Malassezia globosa (strain ATCC MYA-4612 / CBS 7966)</name>
    <name type="common">Dandruff-associated fungus</name>
    <dbReference type="NCBI Taxonomy" id="425265"/>
    <lineage>
        <taxon>Eukaryota</taxon>
        <taxon>Fungi</taxon>
        <taxon>Dikarya</taxon>
        <taxon>Basidiomycota</taxon>
        <taxon>Ustilaginomycotina</taxon>
        <taxon>Malasseziomycetes</taxon>
        <taxon>Malasseziales</taxon>
        <taxon>Malasseziaceae</taxon>
        <taxon>Malassezia</taxon>
    </lineage>
</organism>
<dbReference type="GO" id="GO:0006298">
    <property type="term" value="P:mismatch repair"/>
    <property type="evidence" value="ECO:0007669"/>
    <property type="project" value="TreeGrafter"/>
</dbReference>
<dbReference type="OMA" id="IPEWLMS"/>
<evidence type="ECO:0000313" key="11">
    <source>
        <dbReference type="Proteomes" id="UP000008837"/>
    </source>
</evidence>
<dbReference type="Proteomes" id="UP000008837">
    <property type="component" value="Unassembled WGS sequence"/>
</dbReference>
<dbReference type="InterPro" id="IPR038765">
    <property type="entry name" value="Papain-like_cys_pep_sf"/>
</dbReference>
<evidence type="ECO:0000256" key="6">
    <source>
        <dbReference type="SAM" id="MobiDB-lite"/>
    </source>
</evidence>
<dbReference type="GO" id="GO:0003684">
    <property type="term" value="F:damaged DNA binding"/>
    <property type="evidence" value="ECO:0007669"/>
    <property type="project" value="InterPro"/>
</dbReference>
<evidence type="ECO:0000256" key="5">
    <source>
        <dbReference type="ARBA" id="ARBA00023242"/>
    </source>
</evidence>
<dbReference type="InterPro" id="IPR018326">
    <property type="entry name" value="Rad4_beta-hairpin_dom1"/>
</dbReference>
<feature type="domain" description="Rad4 beta-hairpin" evidence="9">
    <location>
        <begin position="610"/>
        <end position="684"/>
    </location>
</feature>
<keyword evidence="5" id="KW-0539">Nucleus</keyword>
<feature type="compositionally biased region" description="Acidic residues" evidence="6">
    <location>
        <begin position="902"/>
        <end position="911"/>
    </location>
</feature>
<evidence type="ECO:0008006" key="12">
    <source>
        <dbReference type="Google" id="ProtNLM"/>
    </source>
</evidence>
<dbReference type="InterPro" id="IPR036985">
    <property type="entry name" value="Transglutaminase-like_sf"/>
</dbReference>
<dbReference type="OrthoDB" id="300780at2759"/>
<evidence type="ECO:0000256" key="2">
    <source>
        <dbReference type="ARBA" id="ARBA00009525"/>
    </source>
</evidence>
<dbReference type="Pfam" id="PF03835">
    <property type="entry name" value="Rad4"/>
    <property type="match status" value="1"/>
</dbReference>
<gene>
    <name evidence="10" type="ORF">MGL_3182</name>
</gene>
<evidence type="ECO:0000313" key="10">
    <source>
        <dbReference type="EMBL" id="EDP42424.1"/>
    </source>
</evidence>
<evidence type="ECO:0000256" key="4">
    <source>
        <dbReference type="ARBA" id="ARBA00023204"/>
    </source>
</evidence>
<dbReference type="PANTHER" id="PTHR12135:SF0">
    <property type="entry name" value="DNA REPAIR PROTEIN COMPLEMENTING XP-C CELLS"/>
    <property type="match status" value="1"/>
</dbReference>
<feature type="region of interest" description="Disordered" evidence="6">
    <location>
        <begin position="78"/>
        <end position="114"/>
    </location>
</feature>
<feature type="region of interest" description="Disordered" evidence="6">
    <location>
        <begin position="1"/>
        <end position="30"/>
    </location>
</feature>
<comment type="subcellular location">
    <subcellularLocation>
        <location evidence="1">Nucleus</location>
    </subcellularLocation>
</comment>
<dbReference type="Pfam" id="PF10405">
    <property type="entry name" value="BHD_3"/>
    <property type="match status" value="1"/>
</dbReference>
<dbReference type="AlphaFoldDB" id="A8Q817"/>
<dbReference type="GO" id="GO:0003697">
    <property type="term" value="F:single-stranded DNA binding"/>
    <property type="evidence" value="ECO:0007669"/>
    <property type="project" value="TreeGrafter"/>
</dbReference>
<dbReference type="SUPFAM" id="SSF54001">
    <property type="entry name" value="Cysteine proteinases"/>
    <property type="match status" value="1"/>
</dbReference>
<dbReference type="InterPro" id="IPR018328">
    <property type="entry name" value="Rad4_beta-hairpin_dom3"/>
</dbReference>